<proteinExistence type="predicted"/>
<protein>
    <submittedName>
        <fullName evidence="2">Uncharacterized protein</fullName>
    </submittedName>
</protein>
<keyword evidence="3" id="KW-1185">Reference proteome</keyword>
<comment type="caution">
    <text evidence="2">The sequence shown here is derived from an EMBL/GenBank/DDBJ whole genome shotgun (WGS) entry which is preliminary data.</text>
</comment>
<evidence type="ECO:0000256" key="1">
    <source>
        <dbReference type="SAM" id="MobiDB-lite"/>
    </source>
</evidence>
<evidence type="ECO:0000313" key="2">
    <source>
        <dbReference type="EMBL" id="KAL1533021.1"/>
    </source>
</evidence>
<feature type="region of interest" description="Disordered" evidence="1">
    <location>
        <begin position="1"/>
        <end position="27"/>
    </location>
</feature>
<evidence type="ECO:0000313" key="3">
    <source>
        <dbReference type="Proteomes" id="UP001567538"/>
    </source>
</evidence>
<accession>A0ABD1FQI8</accession>
<organism evidence="2 3">
    <name type="scientific">Salvia divinorum</name>
    <name type="common">Maria pastora</name>
    <name type="synonym">Diviner's sage</name>
    <dbReference type="NCBI Taxonomy" id="28513"/>
    <lineage>
        <taxon>Eukaryota</taxon>
        <taxon>Viridiplantae</taxon>
        <taxon>Streptophyta</taxon>
        <taxon>Embryophyta</taxon>
        <taxon>Tracheophyta</taxon>
        <taxon>Spermatophyta</taxon>
        <taxon>Magnoliopsida</taxon>
        <taxon>eudicotyledons</taxon>
        <taxon>Gunneridae</taxon>
        <taxon>Pentapetalae</taxon>
        <taxon>asterids</taxon>
        <taxon>lamiids</taxon>
        <taxon>Lamiales</taxon>
        <taxon>Lamiaceae</taxon>
        <taxon>Nepetoideae</taxon>
        <taxon>Mentheae</taxon>
        <taxon>Salviinae</taxon>
        <taxon>Salvia</taxon>
        <taxon>Salvia subgen. Calosphace</taxon>
    </lineage>
</organism>
<name>A0ABD1FQI8_SALDI</name>
<reference evidence="2 3" key="1">
    <citation type="submission" date="2024-06" db="EMBL/GenBank/DDBJ databases">
        <title>A chromosome level genome sequence of Diviner's sage (Salvia divinorum).</title>
        <authorList>
            <person name="Ford S.A."/>
            <person name="Ro D.-K."/>
            <person name="Ness R.W."/>
            <person name="Phillips M.A."/>
        </authorList>
    </citation>
    <scope>NUCLEOTIDE SEQUENCE [LARGE SCALE GENOMIC DNA]</scope>
    <source>
        <strain evidence="2">SAF-2024a</strain>
        <tissue evidence="2">Leaf</tissue>
    </source>
</reference>
<gene>
    <name evidence="2" type="ORF">AAHA92_32967</name>
</gene>
<dbReference type="AlphaFoldDB" id="A0ABD1FQI8"/>
<dbReference type="Proteomes" id="UP001567538">
    <property type="component" value="Unassembled WGS sequence"/>
</dbReference>
<sequence length="119" mass="13381">MEFTHHPPFPYYQPNLTPPRSKSRRSQPICRNWSGRAAISGGVVPSQTLSRLTNHRFFPLSVPFALIVARVRLPSPPLIAAWRLSHCPISCRQCCSSGRRLFCPIRSGTVFTDLSSLSF</sequence>
<dbReference type="EMBL" id="JBEAFC010000014">
    <property type="protein sequence ID" value="KAL1533021.1"/>
    <property type="molecule type" value="Genomic_DNA"/>
</dbReference>